<keyword evidence="2" id="KW-0229">DNA integration</keyword>
<evidence type="ECO:0000256" key="2">
    <source>
        <dbReference type="ARBA" id="ARBA00022908"/>
    </source>
</evidence>
<proteinExistence type="inferred from homology"/>
<dbReference type="PROSITE" id="PS51900">
    <property type="entry name" value="CB"/>
    <property type="match status" value="1"/>
</dbReference>
<protein>
    <submittedName>
        <fullName evidence="8">Phage integrase family protein</fullName>
    </submittedName>
</protein>
<dbReference type="Gene3D" id="1.10.150.130">
    <property type="match status" value="1"/>
</dbReference>
<sequence>MVRGKGRKPQKRGAFGTAHKLPSGRYRAMYRGPDGRRYTAPRTFLTEKDARGWLSLRQSEIIRKAWVPPEADEVPEPKLTFETYSKTWLAQRELKDRTREHYEKLLEDHIVPKFGALPIGSITADDVRAWHAKLGHKTPTLRAHSYGLLRTIMGTALSDGKIKVNPCVIRGAGSARRVHKIRPASLDEIAVIAEEMPERYRAMVLLAAWCALRFGELTELRRRDIIIVEPTESEVADAAAKGEEPPDRYGIVRVERAVVRTEQGFTVTTPKSDAGRRDVEIPPHLLPVIKDHLARFVGEDKDELLFPAAQGGHLAPASLYRQFYKARSTAKRDDLRWHDLRHSGAVLAAATGATLAELMARLGHSTPQAAMRYQHAAQGRDRQIAKLLSKLADNSGSVRS</sequence>
<dbReference type="OrthoDB" id="1822491at2"/>
<dbReference type="AlphaFoldDB" id="A0A0E4GXX9"/>
<dbReference type="EMBL" id="CTEE01000001">
    <property type="protein sequence ID" value="CQD11909.1"/>
    <property type="molecule type" value="Genomic_DNA"/>
</dbReference>
<dbReference type="InterPro" id="IPR050090">
    <property type="entry name" value="Tyrosine_recombinase_XerCD"/>
</dbReference>
<evidence type="ECO:0000259" key="6">
    <source>
        <dbReference type="PROSITE" id="PS51898"/>
    </source>
</evidence>
<accession>A0A0E4GXX9</accession>
<dbReference type="InterPro" id="IPR002104">
    <property type="entry name" value="Integrase_catalytic"/>
</dbReference>
<evidence type="ECO:0000313" key="8">
    <source>
        <dbReference type="EMBL" id="CQD11909.1"/>
    </source>
</evidence>
<evidence type="ECO:0000256" key="1">
    <source>
        <dbReference type="ARBA" id="ARBA00008857"/>
    </source>
</evidence>
<reference evidence="8 9" key="1">
    <citation type="submission" date="2015-03" db="EMBL/GenBank/DDBJ databases">
        <authorList>
            <person name="Urmite Genomes"/>
        </authorList>
    </citation>
    <scope>NUCLEOTIDE SEQUENCE [LARGE SCALE GENOMIC DNA]</scope>
    <source>
        <strain evidence="8 9">CSUR P1491</strain>
    </source>
</reference>
<dbReference type="InterPro" id="IPR004107">
    <property type="entry name" value="Integrase_SAM-like_N"/>
</dbReference>
<dbReference type="GO" id="GO:0006310">
    <property type="term" value="P:DNA recombination"/>
    <property type="evidence" value="ECO:0007669"/>
    <property type="project" value="UniProtKB-KW"/>
</dbReference>
<evidence type="ECO:0000256" key="4">
    <source>
        <dbReference type="ARBA" id="ARBA00023172"/>
    </source>
</evidence>
<dbReference type="SUPFAM" id="SSF56349">
    <property type="entry name" value="DNA breaking-rejoining enzymes"/>
    <property type="match status" value="1"/>
</dbReference>
<dbReference type="STRING" id="141349.BN1232_02245"/>
<evidence type="ECO:0000256" key="5">
    <source>
        <dbReference type="PROSITE-ProRule" id="PRU01248"/>
    </source>
</evidence>
<evidence type="ECO:0000259" key="7">
    <source>
        <dbReference type="PROSITE" id="PS51900"/>
    </source>
</evidence>
<dbReference type="InterPro" id="IPR011010">
    <property type="entry name" value="DNA_brk_join_enz"/>
</dbReference>
<evidence type="ECO:0000313" key="9">
    <source>
        <dbReference type="Proteomes" id="UP000199251"/>
    </source>
</evidence>
<dbReference type="Pfam" id="PF00589">
    <property type="entry name" value="Phage_integrase"/>
    <property type="match status" value="1"/>
</dbReference>
<dbReference type="Proteomes" id="UP000199251">
    <property type="component" value="Unassembled WGS sequence"/>
</dbReference>
<dbReference type="Pfam" id="PF14659">
    <property type="entry name" value="Phage_int_SAM_3"/>
    <property type="match status" value="1"/>
</dbReference>
<organism evidence="8 9">
    <name type="scientific">Mycobacterium lentiflavum</name>
    <dbReference type="NCBI Taxonomy" id="141349"/>
    <lineage>
        <taxon>Bacteria</taxon>
        <taxon>Bacillati</taxon>
        <taxon>Actinomycetota</taxon>
        <taxon>Actinomycetes</taxon>
        <taxon>Mycobacteriales</taxon>
        <taxon>Mycobacteriaceae</taxon>
        <taxon>Mycobacterium</taxon>
        <taxon>Mycobacterium simiae complex</taxon>
    </lineage>
</organism>
<dbReference type="PANTHER" id="PTHR30349:SF64">
    <property type="entry name" value="PROPHAGE INTEGRASE INTD-RELATED"/>
    <property type="match status" value="1"/>
</dbReference>
<dbReference type="InterPro" id="IPR013762">
    <property type="entry name" value="Integrase-like_cat_sf"/>
</dbReference>
<comment type="similarity">
    <text evidence="1">Belongs to the 'phage' integrase family.</text>
</comment>
<name>A0A0E4GXX9_MYCLN</name>
<feature type="domain" description="Core-binding (CB)" evidence="7">
    <location>
        <begin position="79"/>
        <end position="157"/>
    </location>
</feature>
<dbReference type="PANTHER" id="PTHR30349">
    <property type="entry name" value="PHAGE INTEGRASE-RELATED"/>
    <property type="match status" value="1"/>
</dbReference>
<keyword evidence="3 5" id="KW-0238">DNA-binding</keyword>
<dbReference type="RefSeq" id="WP_090601405.1">
    <property type="nucleotide sequence ID" value="NZ_CTEE01000001.1"/>
</dbReference>
<dbReference type="Pfam" id="PF26003">
    <property type="entry name" value="Integrase_N_phage"/>
    <property type="match status" value="1"/>
</dbReference>
<feature type="domain" description="Tyr recombinase" evidence="6">
    <location>
        <begin position="179"/>
        <end position="386"/>
    </location>
</feature>
<dbReference type="GO" id="GO:0003677">
    <property type="term" value="F:DNA binding"/>
    <property type="evidence" value="ECO:0007669"/>
    <property type="project" value="UniProtKB-UniRule"/>
</dbReference>
<gene>
    <name evidence="8" type="ORF">BN1232_02245</name>
</gene>
<keyword evidence="4" id="KW-0233">DNA recombination</keyword>
<evidence type="ECO:0000256" key="3">
    <source>
        <dbReference type="ARBA" id="ARBA00023125"/>
    </source>
</evidence>
<dbReference type="GO" id="GO:0015074">
    <property type="term" value="P:DNA integration"/>
    <property type="evidence" value="ECO:0007669"/>
    <property type="project" value="UniProtKB-KW"/>
</dbReference>
<dbReference type="PROSITE" id="PS51898">
    <property type="entry name" value="TYR_RECOMBINASE"/>
    <property type="match status" value="1"/>
</dbReference>
<dbReference type="Gene3D" id="1.10.443.10">
    <property type="entry name" value="Intergrase catalytic core"/>
    <property type="match status" value="1"/>
</dbReference>
<dbReference type="InterPro" id="IPR010998">
    <property type="entry name" value="Integrase_recombinase_N"/>
</dbReference>
<dbReference type="InterPro" id="IPR058717">
    <property type="entry name" value="Phage_L5_Integrase_N"/>
</dbReference>
<dbReference type="InterPro" id="IPR044068">
    <property type="entry name" value="CB"/>
</dbReference>